<organism evidence="1 2">
    <name type="scientific">[Ruminococcus] lactaris</name>
    <dbReference type="NCBI Taxonomy" id="46228"/>
    <lineage>
        <taxon>Bacteria</taxon>
        <taxon>Bacillati</taxon>
        <taxon>Bacillota</taxon>
        <taxon>Clostridia</taxon>
        <taxon>Lachnospirales</taxon>
        <taxon>Lachnospiraceae</taxon>
        <taxon>Mediterraneibacter</taxon>
    </lineage>
</organism>
<dbReference type="RefSeq" id="WP_118279072.1">
    <property type="nucleotide sequence ID" value="NZ_CAUGJR010000002.1"/>
</dbReference>
<evidence type="ECO:0000313" key="2">
    <source>
        <dbReference type="Proteomes" id="UP000285832"/>
    </source>
</evidence>
<evidence type="ECO:0000313" key="1">
    <source>
        <dbReference type="EMBL" id="RHJ61228.1"/>
    </source>
</evidence>
<dbReference type="Proteomes" id="UP000285832">
    <property type="component" value="Unassembled WGS sequence"/>
</dbReference>
<proteinExistence type="predicted"/>
<protein>
    <submittedName>
        <fullName evidence="1">Uncharacterized protein</fullName>
    </submittedName>
</protein>
<comment type="caution">
    <text evidence="1">The sequence shown here is derived from an EMBL/GenBank/DDBJ whole genome shotgun (WGS) entry which is preliminary data.</text>
</comment>
<dbReference type="AlphaFoldDB" id="A0A415D567"/>
<sequence length="109" mass="12630">MDSLVYEISEELIEELCISESADLLALNSKIKNAYREVKRIRSYPDEYSDEMIEKDMERYYSNIRNLALYDYNQIGAEGESSHNDNTGTRTWVQRSTYLEGVVAICTVV</sequence>
<dbReference type="EMBL" id="QRMI01000017">
    <property type="protein sequence ID" value="RHJ61228.1"/>
    <property type="molecule type" value="Genomic_DNA"/>
</dbReference>
<accession>A0A415D567</accession>
<reference evidence="1 2" key="1">
    <citation type="submission" date="2018-08" db="EMBL/GenBank/DDBJ databases">
        <title>A genome reference for cultivated species of the human gut microbiota.</title>
        <authorList>
            <person name="Zou Y."/>
            <person name="Xue W."/>
            <person name="Luo G."/>
        </authorList>
    </citation>
    <scope>NUCLEOTIDE SEQUENCE [LARGE SCALE GENOMIC DNA]</scope>
    <source>
        <strain evidence="1 2">AM09-9</strain>
    </source>
</reference>
<gene>
    <name evidence="1" type="ORF">DW116_07760</name>
</gene>
<name>A0A415D567_9FIRM</name>